<comment type="subunit">
    <text evidence="9">Interacts with GDP-bound and nucleotide-free forms of RAB11A.</text>
</comment>
<evidence type="ECO:0000256" key="9">
    <source>
        <dbReference type="RuleBase" id="RU369054"/>
    </source>
</evidence>
<comment type="caution">
    <text evidence="13">The sequence shown here is derived from an EMBL/GenBank/DDBJ whole genome shotgun (WGS) entry which is preliminary data.</text>
</comment>
<dbReference type="GO" id="GO:0017124">
    <property type="term" value="F:SH3 domain binding"/>
    <property type="evidence" value="ECO:0007669"/>
    <property type="project" value="UniProtKB-UniRule"/>
</dbReference>
<dbReference type="PANTHER" id="PTHR10609">
    <property type="entry name" value="BIOTINIDASE-RELATED"/>
    <property type="match status" value="1"/>
</dbReference>
<comment type="catalytic activity">
    <reaction evidence="8">
        <text>biocytin + H2O = biotin + L-lysine</text>
        <dbReference type="Rhea" id="RHEA:77171"/>
        <dbReference type="ChEBI" id="CHEBI:15377"/>
        <dbReference type="ChEBI" id="CHEBI:32551"/>
        <dbReference type="ChEBI" id="CHEBI:57586"/>
        <dbReference type="ChEBI" id="CHEBI:195545"/>
        <dbReference type="EC" id="3.5.1.12"/>
    </reaction>
</comment>
<evidence type="ECO:0000256" key="2">
    <source>
        <dbReference type="ARBA" id="ARBA00008225"/>
    </source>
</evidence>
<dbReference type="InterPro" id="IPR040154">
    <property type="entry name" value="Biotinidase/VNN"/>
</dbReference>
<gene>
    <name evidence="13" type="ORF">KOW79_019547</name>
</gene>
<dbReference type="GO" id="GO:0047708">
    <property type="term" value="F:biotinidase activity"/>
    <property type="evidence" value="ECO:0007669"/>
    <property type="project" value="UniProtKB-EC"/>
</dbReference>
<feature type="coiled-coil region" evidence="10">
    <location>
        <begin position="196"/>
        <end position="237"/>
    </location>
</feature>
<feature type="compositionally biased region" description="Acidic residues" evidence="11">
    <location>
        <begin position="282"/>
        <end position="298"/>
    </location>
</feature>
<evidence type="ECO:0000256" key="5">
    <source>
        <dbReference type="ARBA" id="ARBA00023054"/>
    </source>
</evidence>
<evidence type="ECO:0000256" key="7">
    <source>
        <dbReference type="ARBA" id="ARBA00037073"/>
    </source>
</evidence>
<dbReference type="SUPFAM" id="SSF56317">
    <property type="entry name" value="Carbon-nitrogen hydrolase"/>
    <property type="match status" value="1"/>
</dbReference>
<keyword evidence="4" id="KW-0378">Hydrolase</keyword>
<feature type="compositionally biased region" description="Acidic residues" evidence="11">
    <location>
        <begin position="12"/>
        <end position="22"/>
    </location>
</feature>
<comment type="subcellular location">
    <subcellularLocation>
        <location evidence="9">Cytoplasm</location>
    </subcellularLocation>
    <text evidence="9">Colocalizes with RAB11A on cytoplasmic vesicle membranes.</text>
</comment>
<dbReference type="CDD" id="cd07567">
    <property type="entry name" value="biotinidase_like"/>
    <property type="match status" value="1"/>
</dbReference>
<dbReference type="Pfam" id="PF00795">
    <property type="entry name" value="CN_hydrolase"/>
    <property type="match status" value="1"/>
</dbReference>
<keyword evidence="9" id="KW-0963">Cytoplasm</keyword>
<dbReference type="AlphaFoldDB" id="A0A9D3N9K4"/>
<evidence type="ECO:0000313" key="13">
    <source>
        <dbReference type="EMBL" id="KAG7317249.1"/>
    </source>
</evidence>
<feature type="domain" description="CN hydrolase" evidence="12">
    <location>
        <begin position="416"/>
        <end position="683"/>
    </location>
</feature>
<dbReference type="Gene3D" id="3.60.110.10">
    <property type="entry name" value="Carbon-nitrogen hydrolase"/>
    <property type="match status" value="1"/>
</dbReference>
<comment type="similarity">
    <text evidence="1 9">Belongs to the SH3BP5 family.</text>
</comment>
<evidence type="ECO:0000259" key="12">
    <source>
        <dbReference type="PROSITE" id="PS50263"/>
    </source>
</evidence>
<evidence type="ECO:0000256" key="4">
    <source>
        <dbReference type="ARBA" id="ARBA00022801"/>
    </source>
</evidence>
<dbReference type="InterPro" id="IPR043957">
    <property type="entry name" value="Vanin_C"/>
</dbReference>
<dbReference type="PROSITE" id="PS50263">
    <property type="entry name" value="CN_HYDROLASE"/>
    <property type="match status" value="1"/>
</dbReference>
<dbReference type="FunFam" id="3.60.110.10:FF:000001">
    <property type="entry name" value="biotinidase isoform X1"/>
    <property type="match status" value="1"/>
</dbReference>
<comment type="domain">
    <text evidence="9">The N-terminal half of the protein mediates interaction with RAB11A and functions as guanine nucleotide exchange factor. Four long alpha-helices (interrupted by a central kink) assemble into coiled coils, giving rise to a 'V' shape.</text>
</comment>
<keyword evidence="5 9" id="KW-0175">Coiled coil</keyword>
<comment type="function">
    <text evidence="9">Functions as guanine nucleotide exchange factor (GEF) for RAB11A.</text>
</comment>
<dbReference type="GO" id="GO:0005085">
    <property type="term" value="F:guanyl-nucleotide exchange factor activity"/>
    <property type="evidence" value="ECO:0007669"/>
    <property type="project" value="UniProtKB-UniRule"/>
</dbReference>
<dbReference type="InterPro" id="IPR003010">
    <property type="entry name" value="C-N_Hydrolase"/>
</dbReference>
<feature type="region of interest" description="Disordered" evidence="11">
    <location>
        <begin position="358"/>
        <end position="416"/>
    </location>
</feature>
<evidence type="ECO:0000256" key="10">
    <source>
        <dbReference type="SAM" id="Coils"/>
    </source>
</evidence>
<evidence type="ECO:0000313" key="14">
    <source>
        <dbReference type="Proteomes" id="UP000824219"/>
    </source>
</evidence>
<feature type="compositionally biased region" description="Basic and acidic residues" evidence="11">
    <location>
        <begin position="1"/>
        <end position="11"/>
    </location>
</feature>
<dbReference type="GO" id="GO:0005737">
    <property type="term" value="C:cytoplasm"/>
    <property type="evidence" value="ECO:0007669"/>
    <property type="project" value="UniProtKB-SubCell"/>
</dbReference>
<keyword evidence="6" id="KW-0325">Glycoprotein</keyword>
<sequence length="896" mass="99858">MDNTEKENKSEDEPESPEDEEVDPRIQGELEKLNQSTDDINRWETELEDSRQRFRAVLVEATVKLDEQVKKIGKAVEESKPYWEARRVARQAQVEAQRATQEFQRAIEILRAAKETIALAEERLLEEDSRQFDSAWQEMLNHATQRVMEAEQSRTRSELEHRETAAKYNAAIGHMRQLEKKLKRTISKSRPYFELKSKYYLQLEQLKRKVDECQAKLSQAKAEYRTALRNLESISDEIHARRRLAAIGPRGCGVGAEKDAGTGDDISNFKMESDSISMISETFEEENSNGSASDEDAETQSRCSLNSNSAPLDVPRPYVPSGPSPYPLLSSSCPFTSCTSLNSFSPCPGGVELPSPGSLEGFDRVSPVLGPRSECSGASSPECEQERGERAEGAERKPENTTRASGLKSTTLEEGPKVAVGRKAALQHMDRNLEVFETQATSAARQGAQILVFPEDAIHGFNFSRESIAPYLETVPDPGAVTWSPCADPDRFQNTEVLHRLSCMAQKNSLFLVANMPDCQPCNRSVDPLCPADGRYQFNTDVVFSDNGTIVARYHKQNLYFEAAFDTPPACEYVTFTTPFAGRFGVFTCFDILFREPVVTLVKDMGVRQFVYPTAWMNQLPLLAAVQFQRSFSYSAGVTLLAANIRSAAMGMTGSGIFTPWDALYHHDTEGETGKLLVLRVPVLDPLLLGDAPERARLKLVPFSGFPKMDLAEKTEFEPFQRELDSGFCLKEDSSCNIQSSPFTSTMMYDKFTLVPVHGKEGNLTACDGSFCCHLLFQKINPSPEEELYALGAFDGLHVVHGTYYLEVCAVVRCTGLHQESCGGEIEHAHMLMDFHLHAAFTTEHVFAGVLGSGMTLDRPDESGWKNGSFYMSRRGMSSGLVTAVLYGRVYEKDSE</sequence>
<reference evidence="13 14" key="1">
    <citation type="submission" date="2021-06" db="EMBL/GenBank/DDBJ databases">
        <title>Chromosome-level genome assembly of the red-tail catfish (Hemibagrus wyckioides).</title>
        <authorList>
            <person name="Shao F."/>
        </authorList>
    </citation>
    <scope>NUCLEOTIDE SEQUENCE [LARGE SCALE GENOMIC DNA]</scope>
    <source>
        <strain evidence="13">EC202008001</strain>
        <tissue evidence="13">Blood</tissue>
    </source>
</reference>
<dbReference type="InterPro" id="IPR007940">
    <property type="entry name" value="SH3BP5"/>
</dbReference>
<feature type="compositionally biased region" description="Polar residues" evidence="11">
    <location>
        <begin position="401"/>
        <end position="412"/>
    </location>
</feature>
<feature type="region of interest" description="Disordered" evidence="11">
    <location>
        <begin position="1"/>
        <end position="38"/>
    </location>
</feature>
<feature type="coiled-coil region" evidence="10">
    <location>
        <begin position="89"/>
        <end position="160"/>
    </location>
</feature>
<comment type="function">
    <text evidence="7">Catalytic release of biotin from biocytin, the product of biotin-dependent carboxylases degradation.</text>
</comment>
<dbReference type="InterPro" id="IPR012101">
    <property type="entry name" value="Biotinidase-like_euk"/>
</dbReference>
<dbReference type="EMBL" id="JAHKSW010000024">
    <property type="protein sequence ID" value="KAG7317249.1"/>
    <property type="molecule type" value="Genomic_DNA"/>
</dbReference>
<dbReference type="Proteomes" id="UP000824219">
    <property type="component" value="Linkage Group LG24"/>
</dbReference>
<keyword evidence="14" id="KW-1185">Reference proteome</keyword>
<dbReference type="OrthoDB" id="10250282at2759"/>
<evidence type="ECO:0000256" key="11">
    <source>
        <dbReference type="SAM" id="MobiDB-lite"/>
    </source>
</evidence>
<feature type="region of interest" description="Disordered" evidence="11">
    <location>
        <begin position="281"/>
        <end position="319"/>
    </location>
</feature>
<organism evidence="13 14">
    <name type="scientific">Hemibagrus wyckioides</name>
    <dbReference type="NCBI Taxonomy" id="337641"/>
    <lineage>
        <taxon>Eukaryota</taxon>
        <taxon>Metazoa</taxon>
        <taxon>Chordata</taxon>
        <taxon>Craniata</taxon>
        <taxon>Vertebrata</taxon>
        <taxon>Euteleostomi</taxon>
        <taxon>Actinopterygii</taxon>
        <taxon>Neopterygii</taxon>
        <taxon>Teleostei</taxon>
        <taxon>Ostariophysi</taxon>
        <taxon>Siluriformes</taxon>
        <taxon>Bagridae</taxon>
        <taxon>Hemibagrus</taxon>
    </lineage>
</organism>
<proteinExistence type="inferred from homology"/>
<evidence type="ECO:0000256" key="6">
    <source>
        <dbReference type="ARBA" id="ARBA00023180"/>
    </source>
</evidence>
<dbReference type="InterPro" id="IPR036526">
    <property type="entry name" value="C-N_Hydrolase_sf"/>
</dbReference>
<evidence type="ECO:0000256" key="8">
    <source>
        <dbReference type="ARBA" id="ARBA00043697"/>
    </source>
</evidence>
<comment type="similarity">
    <text evidence="2">Belongs to the carbon-nitrogen hydrolase superfamily. BTD/VNN family.</text>
</comment>
<keyword evidence="3" id="KW-0732">Signal</keyword>
<keyword evidence="9" id="KW-0344">Guanine-nucleotide releasing factor</keyword>
<dbReference type="Pfam" id="PF05276">
    <property type="entry name" value="SH3BP5"/>
    <property type="match status" value="1"/>
</dbReference>
<dbReference type="GO" id="GO:0035556">
    <property type="term" value="P:intracellular signal transduction"/>
    <property type="evidence" value="ECO:0007669"/>
    <property type="project" value="UniProtKB-UniRule"/>
</dbReference>
<evidence type="ECO:0000256" key="3">
    <source>
        <dbReference type="ARBA" id="ARBA00022729"/>
    </source>
</evidence>
<dbReference type="PANTHER" id="PTHR10609:SF14">
    <property type="entry name" value="BIOTINIDASE"/>
    <property type="match status" value="1"/>
</dbReference>
<accession>A0A9D3N9K4</accession>
<name>A0A9D3N9K4_9TELE</name>
<feature type="compositionally biased region" description="Basic and acidic residues" evidence="11">
    <location>
        <begin position="384"/>
        <end position="400"/>
    </location>
</feature>
<evidence type="ECO:0000256" key="1">
    <source>
        <dbReference type="ARBA" id="ARBA00007796"/>
    </source>
</evidence>
<feature type="compositionally biased region" description="Basic and acidic residues" evidence="11">
    <location>
        <begin position="23"/>
        <end position="32"/>
    </location>
</feature>
<feature type="compositionally biased region" description="Polar residues" evidence="11">
    <location>
        <begin position="300"/>
        <end position="310"/>
    </location>
</feature>
<dbReference type="Pfam" id="PF19018">
    <property type="entry name" value="Vanin_C"/>
    <property type="match status" value="1"/>
</dbReference>
<protein>
    <recommendedName>
        <fullName evidence="9">SH3 domain-binding protein 5</fullName>
        <shortName evidence="9">SH3BP-5</shortName>
    </recommendedName>
</protein>